<feature type="domain" description="HTH luxR-type" evidence="4">
    <location>
        <begin position="1"/>
        <end position="60"/>
    </location>
</feature>
<dbReference type="RefSeq" id="WP_284916407.1">
    <property type="nucleotide sequence ID" value="NZ_CP126980.1"/>
</dbReference>
<keyword evidence="6" id="KW-1185">Reference proteome</keyword>
<keyword evidence="3" id="KW-0804">Transcription</keyword>
<evidence type="ECO:0000256" key="3">
    <source>
        <dbReference type="ARBA" id="ARBA00023163"/>
    </source>
</evidence>
<dbReference type="PANTHER" id="PTHR44688">
    <property type="entry name" value="DNA-BINDING TRANSCRIPTIONAL ACTIVATOR DEVR_DOSR"/>
    <property type="match status" value="1"/>
</dbReference>
<organism evidence="5 6">
    <name type="scientific">Actinoplanes oblitus</name>
    <dbReference type="NCBI Taxonomy" id="3040509"/>
    <lineage>
        <taxon>Bacteria</taxon>
        <taxon>Bacillati</taxon>
        <taxon>Actinomycetota</taxon>
        <taxon>Actinomycetes</taxon>
        <taxon>Micromonosporales</taxon>
        <taxon>Micromonosporaceae</taxon>
        <taxon>Actinoplanes</taxon>
    </lineage>
</organism>
<accession>A0ABY8WB74</accession>
<dbReference type="Proteomes" id="UP001240150">
    <property type="component" value="Chromosome"/>
</dbReference>
<keyword evidence="1" id="KW-0805">Transcription regulation</keyword>
<keyword evidence="2" id="KW-0238">DNA-binding</keyword>
<dbReference type="PANTHER" id="PTHR44688:SF16">
    <property type="entry name" value="DNA-BINDING TRANSCRIPTIONAL ACTIVATOR DEVR_DOSR"/>
    <property type="match status" value="1"/>
</dbReference>
<dbReference type="PRINTS" id="PR00038">
    <property type="entry name" value="HTHLUXR"/>
</dbReference>
<dbReference type="SUPFAM" id="SSF46894">
    <property type="entry name" value="C-terminal effector domain of the bipartite response regulators"/>
    <property type="match status" value="1"/>
</dbReference>
<evidence type="ECO:0000313" key="5">
    <source>
        <dbReference type="EMBL" id="WIM95124.1"/>
    </source>
</evidence>
<dbReference type="PROSITE" id="PS50043">
    <property type="entry name" value="HTH_LUXR_2"/>
    <property type="match status" value="1"/>
</dbReference>
<dbReference type="EMBL" id="CP126980">
    <property type="protein sequence ID" value="WIM95124.1"/>
    <property type="molecule type" value="Genomic_DNA"/>
</dbReference>
<dbReference type="CDD" id="cd06170">
    <property type="entry name" value="LuxR_C_like"/>
    <property type="match status" value="1"/>
</dbReference>
<dbReference type="Gene3D" id="1.10.10.10">
    <property type="entry name" value="Winged helix-like DNA-binding domain superfamily/Winged helix DNA-binding domain"/>
    <property type="match status" value="1"/>
</dbReference>
<protein>
    <submittedName>
        <fullName evidence="5">Helix-turn-helix transcriptional regulator</fullName>
    </submittedName>
</protein>
<sequence length="63" mass="6838">MLTARELEMARLVASGRTGREIAGELIISPRTVAAHVEHIRTKPGVSRRTRIAGWLATVEASS</sequence>
<dbReference type="InterPro" id="IPR036388">
    <property type="entry name" value="WH-like_DNA-bd_sf"/>
</dbReference>
<gene>
    <name evidence="5" type="ORF">ACTOB_007195</name>
</gene>
<evidence type="ECO:0000259" key="4">
    <source>
        <dbReference type="PROSITE" id="PS50043"/>
    </source>
</evidence>
<evidence type="ECO:0000313" key="6">
    <source>
        <dbReference type="Proteomes" id="UP001240150"/>
    </source>
</evidence>
<proteinExistence type="predicted"/>
<dbReference type="Pfam" id="PF00196">
    <property type="entry name" value="GerE"/>
    <property type="match status" value="1"/>
</dbReference>
<dbReference type="InterPro" id="IPR000792">
    <property type="entry name" value="Tscrpt_reg_LuxR_C"/>
</dbReference>
<reference evidence="5 6" key="1">
    <citation type="submission" date="2023-06" db="EMBL/GenBank/DDBJ databases">
        <authorList>
            <person name="Yushchuk O."/>
            <person name="Binda E."/>
            <person name="Ruckert-Reed C."/>
            <person name="Fedorenko V."/>
            <person name="Kalinowski J."/>
            <person name="Marinelli F."/>
        </authorList>
    </citation>
    <scope>NUCLEOTIDE SEQUENCE [LARGE SCALE GENOMIC DNA]</scope>
    <source>
        <strain evidence="5 6">NRRL 3884</strain>
    </source>
</reference>
<dbReference type="InterPro" id="IPR016032">
    <property type="entry name" value="Sig_transdc_resp-reg_C-effctor"/>
</dbReference>
<name>A0ABY8WB74_9ACTN</name>
<evidence type="ECO:0000256" key="2">
    <source>
        <dbReference type="ARBA" id="ARBA00023125"/>
    </source>
</evidence>
<evidence type="ECO:0000256" key="1">
    <source>
        <dbReference type="ARBA" id="ARBA00023015"/>
    </source>
</evidence>
<dbReference type="SMART" id="SM00421">
    <property type="entry name" value="HTH_LUXR"/>
    <property type="match status" value="1"/>
</dbReference>